<name>A0AAV7SJD4_PLEWA</name>
<evidence type="ECO:0000256" key="1">
    <source>
        <dbReference type="SAM" id="MobiDB-lite"/>
    </source>
</evidence>
<protein>
    <submittedName>
        <fullName evidence="2">Uncharacterized protein</fullName>
    </submittedName>
</protein>
<proteinExistence type="predicted"/>
<dbReference type="Proteomes" id="UP001066276">
    <property type="component" value="Chromosome 4_2"/>
</dbReference>
<gene>
    <name evidence="2" type="ORF">NDU88_004614</name>
</gene>
<evidence type="ECO:0000313" key="3">
    <source>
        <dbReference type="Proteomes" id="UP001066276"/>
    </source>
</evidence>
<comment type="caution">
    <text evidence="2">The sequence shown here is derived from an EMBL/GenBank/DDBJ whole genome shotgun (WGS) entry which is preliminary data.</text>
</comment>
<accession>A0AAV7SJD4</accession>
<feature type="region of interest" description="Disordered" evidence="1">
    <location>
        <begin position="77"/>
        <end position="105"/>
    </location>
</feature>
<sequence>MSRLLHSLLGPDQLPFTSHSNVHEPLRHKPHFALPSVHRGFDVFPLQASSLPLSRLAIRGLARSSLLSSWASKAPSSPGITPGRLTSACKPRTWAHSPRRRQSGRWVAHRGVPDMTSPNPLDFLTSSLLTEPHEACTPLAACLFPPSTIHQAALLPRGPTAARLGARSAFPRADGGAPMRGSYAAAILAMPPHVSEQFLLALGL</sequence>
<dbReference type="EMBL" id="JANPWB010000008">
    <property type="protein sequence ID" value="KAJ1164169.1"/>
    <property type="molecule type" value="Genomic_DNA"/>
</dbReference>
<organism evidence="2 3">
    <name type="scientific">Pleurodeles waltl</name>
    <name type="common">Iberian ribbed newt</name>
    <dbReference type="NCBI Taxonomy" id="8319"/>
    <lineage>
        <taxon>Eukaryota</taxon>
        <taxon>Metazoa</taxon>
        <taxon>Chordata</taxon>
        <taxon>Craniata</taxon>
        <taxon>Vertebrata</taxon>
        <taxon>Euteleostomi</taxon>
        <taxon>Amphibia</taxon>
        <taxon>Batrachia</taxon>
        <taxon>Caudata</taxon>
        <taxon>Salamandroidea</taxon>
        <taxon>Salamandridae</taxon>
        <taxon>Pleurodelinae</taxon>
        <taxon>Pleurodeles</taxon>
    </lineage>
</organism>
<reference evidence="2" key="1">
    <citation type="journal article" date="2022" name="bioRxiv">
        <title>Sequencing and chromosome-scale assembly of the giantPleurodeles waltlgenome.</title>
        <authorList>
            <person name="Brown T."/>
            <person name="Elewa A."/>
            <person name="Iarovenko S."/>
            <person name="Subramanian E."/>
            <person name="Araus A.J."/>
            <person name="Petzold A."/>
            <person name="Susuki M."/>
            <person name="Suzuki K.-i.T."/>
            <person name="Hayashi T."/>
            <person name="Toyoda A."/>
            <person name="Oliveira C."/>
            <person name="Osipova E."/>
            <person name="Leigh N.D."/>
            <person name="Simon A."/>
            <person name="Yun M.H."/>
        </authorList>
    </citation>
    <scope>NUCLEOTIDE SEQUENCE</scope>
    <source>
        <strain evidence="2">20211129_DDA</strain>
        <tissue evidence="2">Liver</tissue>
    </source>
</reference>
<evidence type="ECO:0000313" key="2">
    <source>
        <dbReference type="EMBL" id="KAJ1164169.1"/>
    </source>
</evidence>
<dbReference type="AlphaFoldDB" id="A0AAV7SJD4"/>
<keyword evidence="3" id="KW-1185">Reference proteome</keyword>